<dbReference type="SUPFAM" id="SSF55785">
    <property type="entry name" value="PYP-like sensor domain (PAS domain)"/>
    <property type="match status" value="1"/>
</dbReference>
<evidence type="ECO:0000256" key="2">
    <source>
        <dbReference type="ARBA" id="ARBA00025483"/>
    </source>
</evidence>
<dbReference type="EC" id="2.7.7.7" evidence="1"/>
<keyword evidence="4" id="KW-1133">Transmembrane helix</keyword>
<protein>
    <recommendedName>
        <fullName evidence="1">DNA-directed DNA polymerase</fullName>
        <ecNumber evidence="1">2.7.7.7</ecNumber>
    </recommendedName>
</protein>
<keyword evidence="7" id="KW-1185">Reference proteome</keyword>
<dbReference type="SMART" id="SM00479">
    <property type="entry name" value="EXOIII"/>
    <property type="match status" value="1"/>
</dbReference>
<dbReference type="InterPro" id="IPR012337">
    <property type="entry name" value="RNaseH-like_sf"/>
</dbReference>
<evidence type="ECO:0000256" key="1">
    <source>
        <dbReference type="ARBA" id="ARBA00012417"/>
    </source>
</evidence>
<dbReference type="InterPro" id="IPR000014">
    <property type="entry name" value="PAS"/>
</dbReference>
<dbReference type="InterPro" id="IPR006054">
    <property type="entry name" value="DnaQ"/>
</dbReference>
<evidence type="ECO:0000256" key="3">
    <source>
        <dbReference type="ARBA" id="ARBA00049244"/>
    </source>
</evidence>
<dbReference type="Gene3D" id="3.30.420.10">
    <property type="entry name" value="Ribonuclease H-like superfamily/Ribonuclease H"/>
    <property type="match status" value="1"/>
</dbReference>
<dbReference type="Gene3D" id="3.30.450.20">
    <property type="entry name" value="PAS domain"/>
    <property type="match status" value="1"/>
</dbReference>
<dbReference type="InterPro" id="IPR036397">
    <property type="entry name" value="RNaseH_sf"/>
</dbReference>
<feature type="domain" description="Exonuclease" evidence="5">
    <location>
        <begin position="489"/>
        <end position="659"/>
    </location>
</feature>
<dbReference type="EMBL" id="CP058350">
    <property type="protein sequence ID" value="QLF68745.1"/>
    <property type="molecule type" value="Genomic_DNA"/>
</dbReference>
<keyword evidence="4" id="KW-0812">Transmembrane</keyword>
<evidence type="ECO:0000313" key="6">
    <source>
        <dbReference type="EMBL" id="QLF68745.1"/>
    </source>
</evidence>
<accession>A0ABX6QKJ9</accession>
<evidence type="ECO:0000256" key="4">
    <source>
        <dbReference type="SAM" id="Phobius"/>
    </source>
</evidence>
<evidence type="ECO:0000313" key="7">
    <source>
        <dbReference type="Proteomes" id="UP000308530"/>
    </source>
</evidence>
<name>A0ABX6QKJ9_9HYPH</name>
<dbReference type="RefSeq" id="WP_138287058.1">
    <property type="nucleotide sequence ID" value="NZ_CP058350.1"/>
</dbReference>
<comment type="function">
    <text evidence="2">DNA polymerase III is a complex, multichain enzyme responsible for most of the replicative synthesis in bacteria. The epsilon subunit contain the editing function and is a proofreading 3'-5' exonuclease.</text>
</comment>
<evidence type="ECO:0000259" key="5">
    <source>
        <dbReference type="SMART" id="SM00479"/>
    </source>
</evidence>
<dbReference type="CDD" id="cd06127">
    <property type="entry name" value="DEDDh"/>
    <property type="match status" value="1"/>
</dbReference>
<reference evidence="6 7" key="1">
    <citation type="submission" date="2020-06" db="EMBL/GenBank/DDBJ databases">
        <title>Genome sequence of Rhizobium sp strain ADMK78.</title>
        <authorList>
            <person name="Rahi P."/>
        </authorList>
    </citation>
    <scope>NUCLEOTIDE SEQUENCE [LARGE SCALE GENOMIC DNA]</scope>
    <source>
        <strain evidence="6 7">ADMK78</strain>
    </source>
</reference>
<keyword evidence="4" id="KW-0472">Membrane</keyword>
<comment type="catalytic activity">
    <reaction evidence="3">
        <text>DNA(n) + a 2'-deoxyribonucleoside 5'-triphosphate = DNA(n+1) + diphosphate</text>
        <dbReference type="Rhea" id="RHEA:22508"/>
        <dbReference type="Rhea" id="RHEA-COMP:17339"/>
        <dbReference type="Rhea" id="RHEA-COMP:17340"/>
        <dbReference type="ChEBI" id="CHEBI:33019"/>
        <dbReference type="ChEBI" id="CHEBI:61560"/>
        <dbReference type="ChEBI" id="CHEBI:173112"/>
        <dbReference type="EC" id="2.7.7.7"/>
    </reaction>
</comment>
<dbReference type="Pfam" id="PF13426">
    <property type="entry name" value="PAS_9"/>
    <property type="match status" value="1"/>
</dbReference>
<dbReference type="PANTHER" id="PTHR30231">
    <property type="entry name" value="DNA POLYMERASE III SUBUNIT EPSILON"/>
    <property type="match status" value="1"/>
</dbReference>
<dbReference type="Pfam" id="PF00929">
    <property type="entry name" value="RNase_T"/>
    <property type="match status" value="1"/>
</dbReference>
<dbReference type="SUPFAM" id="SSF53098">
    <property type="entry name" value="Ribonuclease H-like"/>
    <property type="match status" value="1"/>
</dbReference>
<feature type="transmembrane region" description="Helical" evidence="4">
    <location>
        <begin position="12"/>
        <end position="34"/>
    </location>
</feature>
<feature type="transmembrane region" description="Helical" evidence="4">
    <location>
        <begin position="46"/>
        <end position="68"/>
    </location>
</feature>
<dbReference type="NCBIfam" id="TIGR00573">
    <property type="entry name" value="dnaq"/>
    <property type="match status" value="1"/>
</dbReference>
<dbReference type="CDD" id="cd00130">
    <property type="entry name" value="PAS"/>
    <property type="match status" value="1"/>
</dbReference>
<dbReference type="InterPro" id="IPR035965">
    <property type="entry name" value="PAS-like_dom_sf"/>
</dbReference>
<gene>
    <name evidence="6" type="ORF">FE840_003820</name>
</gene>
<dbReference type="PANTHER" id="PTHR30231:SF41">
    <property type="entry name" value="DNA POLYMERASE III SUBUNIT EPSILON"/>
    <property type="match status" value="1"/>
</dbReference>
<dbReference type="InterPro" id="IPR013520">
    <property type="entry name" value="Ribonucl_H"/>
</dbReference>
<dbReference type="Proteomes" id="UP000308530">
    <property type="component" value="Chromosome"/>
</dbReference>
<sequence length="685" mass="75185">MLVRLSLRVRIFLFFVALAIGTLLALALVLWFGLPNGSNPEALNGLLRGAIVAGFVLLGLFAWFWYLFDINMAKPIEGLAGAIRARTHAHVEDELDKSQAKYLGDLADAASAAAATLAQARNAATESVARETARLSGDKSKLEELLADVPPGVLLCTSRHRIVFYNGAAHRLLSTEKIPLCLDRNLFDFIKDGPVRQAHHRLLDGDTSDTAEMLCTTPDGSRRLAVRMRLVGSSSDDRAAYALTLRDVTTELAGHARRDALLSDVFERVAPTVEALAQTAAKEQGTVPDLIRQEIDALRAMMVQLEERFETCRSDGWPMAFIASHDLLRDITKRLEATGLAVKVASERLALRCNAFDITALIGHLVDNIQAKQPLDHVSVVIEQRNGGAVIQLRWPGSAPDPETLESWLHASLDASQAGLSGHAILKNHAASLSSRSENAGAELCLSIRQAERRDEVVAQSNRFVVHDFELLARAHYEKISDARLDDLTFVVFDTETTGLLPEQGDEIVQLAAVRVVNGRRIQTEVFDCLVNPGRRIPPSSTAVHGVSDDMVADAPGVLDVLERFHRFADGAVLVAHNAPFDMEFLKRRERELGLYFDHPILDTVLLSAVVFGQSETHSLDALTRRLGIHIPEGARHTALGDTIATADAFIKLKAMLEAKGHDRFGEVLTEVRRHRRLLKDLNTA</sequence>
<organism evidence="6 7">
    <name type="scientific">Peteryoungia desertarenae</name>
    <dbReference type="NCBI Taxonomy" id="1813451"/>
    <lineage>
        <taxon>Bacteria</taxon>
        <taxon>Pseudomonadati</taxon>
        <taxon>Pseudomonadota</taxon>
        <taxon>Alphaproteobacteria</taxon>
        <taxon>Hyphomicrobiales</taxon>
        <taxon>Rhizobiaceae</taxon>
        <taxon>Peteryoungia</taxon>
    </lineage>
</organism>
<proteinExistence type="predicted"/>